<evidence type="ECO:0000313" key="2">
    <source>
        <dbReference type="Proteomes" id="UP001302978"/>
    </source>
</evidence>
<evidence type="ECO:0000313" key="1">
    <source>
        <dbReference type="EMBL" id="WNY22943.1"/>
    </source>
</evidence>
<dbReference type="Gene3D" id="3.40.50.1010">
    <property type="entry name" value="5'-nuclease"/>
    <property type="match status" value="1"/>
</dbReference>
<sequence>MIYSIDLSDFVPPDEHFFVDANVLYFIYYNDQNFEKTKMKADAYRKYIKNLRNNGNPLYISALNLQELLHVIEKAEYKKYCRNNNTRITLKEYRGYQNERIAVKNKLQSTIQQIYSDYFITDETVDFETIRLLIQTYDRHHLDPIDFLAVCPKCRKNKSVCRNFNLITADSDFKRNMKFKTDPNINVYTL</sequence>
<accession>A0AA97A153</accession>
<dbReference type="Proteomes" id="UP001302978">
    <property type="component" value="Chromosome"/>
</dbReference>
<dbReference type="RefSeq" id="WP_316557919.1">
    <property type="nucleotide sequence ID" value="NZ_CP131059.1"/>
</dbReference>
<dbReference type="KEGG" id="mehf:MmiHf6_02370"/>
<organism evidence="1 2">
    <name type="scientific">Methanimicrococcus hongohii</name>
    <dbReference type="NCBI Taxonomy" id="3028295"/>
    <lineage>
        <taxon>Archaea</taxon>
        <taxon>Methanobacteriati</taxon>
        <taxon>Methanobacteriota</taxon>
        <taxon>Stenosarchaea group</taxon>
        <taxon>Methanomicrobia</taxon>
        <taxon>Methanosarcinales</taxon>
        <taxon>Methanosarcinaceae</taxon>
        <taxon>Methanimicrococcus</taxon>
    </lineage>
</organism>
<protein>
    <recommendedName>
        <fullName evidence="3">PIN domain-containing protein</fullName>
    </recommendedName>
</protein>
<gene>
    <name evidence="1" type="ORF">MmiHf6_02370</name>
</gene>
<dbReference type="InterPro" id="IPR029060">
    <property type="entry name" value="PIN-like_dom_sf"/>
</dbReference>
<dbReference type="EMBL" id="CP131059">
    <property type="protein sequence ID" value="WNY22943.1"/>
    <property type="molecule type" value="Genomic_DNA"/>
</dbReference>
<name>A0AA97A153_9EURY</name>
<reference evidence="1 2" key="1">
    <citation type="submission" date="2023-07" db="EMBL/GenBank/DDBJ databases">
        <title>Closed genoem sequence of Methanomicrococcus sp. Hf6.</title>
        <authorList>
            <person name="Poehlein A."/>
            <person name="Protasov E."/>
            <person name="Platt K."/>
            <person name="Reeh H."/>
            <person name="Daniel R."/>
            <person name="Brune A."/>
        </authorList>
    </citation>
    <scope>NUCLEOTIDE SEQUENCE [LARGE SCALE GENOMIC DNA]</scope>
    <source>
        <strain evidence="1 2">Hf6</strain>
    </source>
</reference>
<dbReference type="AlphaFoldDB" id="A0AA97A153"/>
<dbReference type="GeneID" id="85194684"/>
<proteinExistence type="predicted"/>
<keyword evidence="2" id="KW-1185">Reference proteome</keyword>
<evidence type="ECO:0008006" key="3">
    <source>
        <dbReference type="Google" id="ProtNLM"/>
    </source>
</evidence>
<dbReference type="SUPFAM" id="SSF88723">
    <property type="entry name" value="PIN domain-like"/>
    <property type="match status" value="1"/>
</dbReference>